<gene>
    <name evidence="9" type="ORF">B2J93_2592</name>
</gene>
<dbReference type="GO" id="GO:0005634">
    <property type="term" value="C:nucleus"/>
    <property type="evidence" value="ECO:0007669"/>
    <property type="project" value="UniProtKB-SubCell"/>
</dbReference>
<dbReference type="Proteomes" id="UP000242519">
    <property type="component" value="Unassembled WGS sequence"/>
</dbReference>
<evidence type="ECO:0000256" key="1">
    <source>
        <dbReference type="ARBA" id="ARBA00004123"/>
    </source>
</evidence>
<feature type="compositionally biased region" description="Low complexity" evidence="7">
    <location>
        <begin position="298"/>
        <end position="321"/>
    </location>
</feature>
<evidence type="ECO:0000256" key="4">
    <source>
        <dbReference type="ARBA" id="ARBA00022490"/>
    </source>
</evidence>
<comment type="similarity">
    <text evidence="3">Belongs to the PAT1 family.</text>
</comment>
<organism evidence="9 10">
    <name type="scientific">Diplocarpon coronariae</name>
    <dbReference type="NCBI Taxonomy" id="2795749"/>
    <lineage>
        <taxon>Eukaryota</taxon>
        <taxon>Fungi</taxon>
        <taxon>Dikarya</taxon>
        <taxon>Ascomycota</taxon>
        <taxon>Pezizomycotina</taxon>
        <taxon>Leotiomycetes</taxon>
        <taxon>Helotiales</taxon>
        <taxon>Drepanopezizaceae</taxon>
        <taxon>Diplocarpon</taxon>
    </lineage>
</organism>
<comment type="subcellular location">
    <subcellularLocation>
        <location evidence="2">Cytoplasm</location>
        <location evidence="2">P-body</location>
    </subcellularLocation>
    <subcellularLocation>
        <location evidence="1">Nucleus</location>
    </subcellularLocation>
</comment>
<evidence type="ECO:0000313" key="10">
    <source>
        <dbReference type="Proteomes" id="UP000242519"/>
    </source>
</evidence>
<evidence type="ECO:0000256" key="6">
    <source>
        <dbReference type="ARBA" id="ARBA00023242"/>
    </source>
</evidence>
<dbReference type="FunCoup" id="A0A218YYM9">
    <property type="interactions" value="194"/>
</dbReference>
<dbReference type="InterPro" id="IPR019167">
    <property type="entry name" value="PAT1_dom"/>
</dbReference>
<accession>A0A218YYM9</accession>
<dbReference type="PANTHER" id="PTHR21551">
    <property type="entry name" value="TOPOISOMERASE II-ASSOCIATED PROTEIN PAT1"/>
    <property type="match status" value="1"/>
</dbReference>
<name>A0A218YYM9_9HELO</name>
<feature type="region of interest" description="Disordered" evidence="7">
    <location>
        <begin position="97"/>
        <end position="138"/>
    </location>
</feature>
<dbReference type="Pfam" id="PF09770">
    <property type="entry name" value="PAT1"/>
    <property type="match status" value="1"/>
</dbReference>
<keyword evidence="4" id="KW-0963">Cytoplasm</keyword>
<feature type="region of interest" description="Disordered" evidence="7">
    <location>
        <begin position="279"/>
        <end position="322"/>
    </location>
</feature>
<dbReference type="GO" id="GO:0003723">
    <property type="term" value="F:RNA binding"/>
    <property type="evidence" value="ECO:0007669"/>
    <property type="project" value="UniProtKB-KW"/>
</dbReference>
<dbReference type="EMBL" id="MZNU01000302">
    <property type="protein sequence ID" value="OWP00899.1"/>
    <property type="molecule type" value="Genomic_DNA"/>
</dbReference>
<dbReference type="InParanoid" id="A0A218YYM9"/>
<feature type="domain" description="mRNA decay factor PAT1" evidence="8">
    <location>
        <begin position="1"/>
        <end position="824"/>
    </location>
</feature>
<keyword evidence="10" id="KW-1185">Reference proteome</keyword>
<feature type="region of interest" description="Disordered" evidence="7">
    <location>
        <begin position="186"/>
        <end position="226"/>
    </location>
</feature>
<evidence type="ECO:0000256" key="5">
    <source>
        <dbReference type="ARBA" id="ARBA00022884"/>
    </source>
</evidence>
<evidence type="ECO:0000256" key="2">
    <source>
        <dbReference type="ARBA" id="ARBA00004201"/>
    </source>
</evidence>
<dbReference type="AlphaFoldDB" id="A0A218YYM9"/>
<reference evidence="9 10" key="1">
    <citation type="submission" date="2017-04" db="EMBL/GenBank/DDBJ databases">
        <title>Draft genome sequence of Marssonina coronaria NL1: causal agent of apple blotch.</title>
        <authorList>
            <person name="Cheng Q."/>
        </authorList>
    </citation>
    <scope>NUCLEOTIDE SEQUENCE [LARGE SCALE GENOMIC DNA]</scope>
    <source>
        <strain evidence="9 10">NL1</strain>
    </source>
</reference>
<evidence type="ECO:0000256" key="3">
    <source>
        <dbReference type="ARBA" id="ARBA00009138"/>
    </source>
</evidence>
<dbReference type="OrthoDB" id="74835at2759"/>
<evidence type="ECO:0000256" key="7">
    <source>
        <dbReference type="SAM" id="MobiDB-lite"/>
    </source>
</evidence>
<feature type="region of interest" description="Disordered" evidence="7">
    <location>
        <begin position="492"/>
        <end position="519"/>
    </location>
</feature>
<dbReference type="GO" id="GO:0000290">
    <property type="term" value="P:deadenylation-dependent decapping of nuclear-transcribed mRNA"/>
    <property type="evidence" value="ECO:0007669"/>
    <property type="project" value="InterPro"/>
</dbReference>
<dbReference type="GO" id="GO:0000932">
    <property type="term" value="C:P-body"/>
    <property type="evidence" value="ECO:0007669"/>
    <property type="project" value="UniProtKB-SubCell"/>
</dbReference>
<proteinExistence type="inferred from homology"/>
<comment type="caution">
    <text evidence="9">The sequence shown here is derived from an EMBL/GenBank/DDBJ whole genome shotgun (WGS) entry which is preliminary data.</text>
</comment>
<keyword evidence="6" id="KW-0539">Nucleus</keyword>
<dbReference type="InterPro" id="IPR039900">
    <property type="entry name" value="Pat1-like"/>
</dbReference>
<dbReference type="GO" id="GO:0033962">
    <property type="term" value="P:P-body assembly"/>
    <property type="evidence" value="ECO:0007669"/>
    <property type="project" value="TreeGrafter"/>
</dbReference>
<evidence type="ECO:0000313" key="9">
    <source>
        <dbReference type="EMBL" id="OWP00899.1"/>
    </source>
</evidence>
<evidence type="ECO:0000259" key="8">
    <source>
        <dbReference type="Pfam" id="PF09770"/>
    </source>
</evidence>
<sequence length="827" mass="92014">MSFFGFDAALPRDRGHNTAAPGFSQAADPFAGLSRQEEDDDALNFEDTYDELGDQLDEANDAFNDDTFGSGPTSVNNPVGKDFDFFGQTAKVSDAISEEQARFTRQQPISKVVPRAQAFSQPQQRPARTGYEQYNDPEYVPDMQVDANLWGVAPKRNTPAAESPPTPGLVAGGRKMMSLAEVEAAMRAQAKKPAQAQAPQPAQYQVTPQQHYQQHHPSPQTYQHYPQSHNQLHFPVQASGLSQHELGTAPTYQPLHTLHRSQPPNQTVDQAAQSLPTHILQNPNRFPTEPHRIPPTGRQPGRQHSSQQQHGHQSRSSGSRHIATHPEQLASLSEDDRIAFLLEEAKRAKRNHKIFLLSRDNGLMTPHDKNFITRIQLQQLVTAIGNPNERGAESGLSEDFYYQVYNSLRGAPRQHPGQPLSNFAQTYLFQTGGRHGGMRRQARGGDNHMQRMEQQVQRAVEAAKNKPKNKQLVIEGSLGKISFSNAKTPKPLLNIKRNDSGADANRLGSAARDRKAHLAGVSGNDRKTVLADIESVYNILMKMEDHERHAPPLPNENEDMNPGLVGLRMEWEDKNRKLNSQLWSHLKVHEPIGATTTHPFIAFLSFAKGKKALPRVFRYISQEQRTTILTMIIVHLDQLDVVRNALLLPGETQLDASIRENVECFSLVVMPSLFALLNEAGLHTVIGVLGIILSINLDMIARTRIGASMLTMILSRAELSAGSVTEQEWQEWVSKYNDFFDSLEPTLSTIFPGTVNTGEDVYVWQFLAAIGIGASPEQQQRLVMAVKDRVMETVNLAKTLPVAMSSQRLANVNLFMRSIGLDVELLA</sequence>
<protein>
    <recommendedName>
        <fullName evidence="8">mRNA decay factor PAT1 domain-containing protein</fullName>
    </recommendedName>
</protein>
<keyword evidence="5" id="KW-0694">RNA-binding</keyword>
<dbReference type="PANTHER" id="PTHR21551:SF0">
    <property type="entry name" value="PROTEIN ASSOCIATED WITH TOPO II RELATED-1, ISOFORM A"/>
    <property type="match status" value="1"/>
</dbReference>
<dbReference type="STRING" id="503106.A0A218YYM9"/>